<accession>A0AAW0KR65</accession>
<evidence type="ECO:0000256" key="5">
    <source>
        <dbReference type="ARBA" id="ARBA00023242"/>
    </source>
</evidence>
<gene>
    <name evidence="6" type="ORF">CFP56_015119</name>
</gene>
<dbReference type="InterPro" id="IPR015300">
    <property type="entry name" value="DNA-bd_pseudobarrel_sf"/>
</dbReference>
<dbReference type="AlphaFoldDB" id="A0AAW0KR65"/>
<organism evidence="6 7">
    <name type="scientific">Quercus suber</name>
    <name type="common">Cork oak</name>
    <dbReference type="NCBI Taxonomy" id="58331"/>
    <lineage>
        <taxon>Eukaryota</taxon>
        <taxon>Viridiplantae</taxon>
        <taxon>Streptophyta</taxon>
        <taxon>Embryophyta</taxon>
        <taxon>Tracheophyta</taxon>
        <taxon>Spermatophyta</taxon>
        <taxon>Magnoliopsida</taxon>
        <taxon>eudicotyledons</taxon>
        <taxon>Gunneridae</taxon>
        <taxon>Pentapetalae</taxon>
        <taxon>rosids</taxon>
        <taxon>fabids</taxon>
        <taxon>Fagales</taxon>
        <taxon>Fagaceae</taxon>
        <taxon>Quercus</taxon>
    </lineage>
</organism>
<evidence type="ECO:0000256" key="2">
    <source>
        <dbReference type="ARBA" id="ARBA00023015"/>
    </source>
</evidence>
<evidence type="ECO:0000256" key="3">
    <source>
        <dbReference type="ARBA" id="ARBA00023125"/>
    </source>
</evidence>
<sequence length="207" mass="23102">MASQWRRDNEDGPANLTMRTTHFFKIIMPRALQEGKIRIPTKFICKYGVDLSDTAFLTILNEIDYTLDDQLQVCGMEDNESDDDSVEIMDGFTKGEGSGSAHGVGGNRVGCTSSSLVKVESDQCPKKDGGVAENLVRANALKSENPLFTVTIHPSYIDGNDRVSIPWAIINYLPREGFTKDYNKGSILTVKLQVVDRVWLVKLYVYE</sequence>
<reference evidence="6 7" key="1">
    <citation type="journal article" date="2018" name="Sci. Data">
        <title>The draft genome sequence of cork oak.</title>
        <authorList>
            <person name="Ramos A.M."/>
            <person name="Usie A."/>
            <person name="Barbosa P."/>
            <person name="Barros P.M."/>
            <person name="Capote T."/>
            <person name="Chaves I."/>
            <person name="Simoes F."/>
            <person name="Abreu I."/>
            <person name="Carrasquinho I."/>
            <person name="Faro C."/>
            <person name="Guimaraes J.B."/>
            <person name="Mendonca D."/>
            <person name="Nobrega F."/>
            <person name="Rodrigues L."/>
            <person name="Saibo N.J.M."/>
            <person name="Varela M.C."/>
            <person name="Egas C."/>
            <person name="Matos J."/>
            <person name="Miguel C.M."/>
            <person name="Oliveira M.M."/>
            <person name="Ricardo C.P."/>
            <person name="Goncalves S."/>
        </authorList>
    </citation>
    <scope>NUCLEOTIDE SEQUENCE [LARGE SCALE GENOMIC DNA]</scope>
    <source>
        <strain evidence="7">cv. HL8</strain>
    </source>
</reference>
<keyword evidence="7" id="KW-1185">Reference proteome</keyword>
<evidence type="ECO:0000313" key="6">
    <source>
        <dbReference type="EMBL" id="KAK7841642.1"/>
    </source>
</evidence>
<keyword evidence="3" id="KW-0238">DNA-binding</keyword>
<evidence type="ECO:0000256" key="1">
    <source>
        <dbReference type="ARBA" id="ARBA00004123"/>
    </source>
</evidence>
<dbReference type="GO" id="GO:0003677">
    <property type="term" value="F:DNA binding"/>
    <property type="evidence" value="ECO:0007669"/>
    <property type="project" value="UniProtKB-KW"/>
</dbReference>
<proteinExistence type="predicted"/>
<name>A0AAW0KR65_QUESU</name>
<dbReference type="Gene3D" id="2.40.330.10">
    <property type="entry name" value="DNA-binding pseudobarrel domain"/>
    <property type="match status" value="1"/>
</dbReference>
<comment type="subcellular location">
    <subcellularLocation>
        <location evidence="1">Nucleus</location>
    </subcellularLocation>
</comment>
<dbReference type="GO" id="GO:0005634">
    <property type="term" value="C:nucleus"/>
    <property type="evidence" value="ECO:0007669"/>
    <property type="project" value="UniProtKB-SubCell"/>
</dbReference>
<dbReference type="EMBL" id="PKMF04000237">
    <property type="protein sequence ID" value="KAK7841642.1"/>
    <property type="molecule type" value="Genomic_DNA"/>
</dbReference>
<protein>
    <submittedName>
        <fullName evidence="6">Uncharacterized protein</fullName>
    </submittedName>
</protein>
<keyword evidence="4" id="KW-0804">Transcription</keyword>
<evidence type="ECO:0000256" key="4">
    <source>
        <dbReference type="ARBA" id="ARBA00023163"/>
    </source>
</evidence>
<comment type="caution">
    <text evidence="6">The sequence shown here is derived from an EMBL/GenBank/DDBJ whole genome shotgun (WGS) entry which is preliminary data.</text>
</comment>
<keyword evidence="2" id="KW-0805">Transcription regulation</keyword>
<dbReference type="Proteomes" id="UP000237347">
    <property type="component" value="Unassembled WGS sequence"/>
</dbReference>
<evidence type="ECO:0000313" key="7">
    <source>
        <dbReference type="Proteomes" id="UP000237347"/>
    </source>
</evidence>
<keyword evidence="5" id="KW-0539">Nucleus</keyword>